<accession>A0A7C1DIL3</accession>
<dbReference type="CDD" id="cd06453">
    <property type="entry name" value="SufS_like"/>
    <property type="match status" value="1"/>
</dbReference>
<evidence type="ECO:0000256" key="4">
    <source>
        <dbReference type="ARBA" id="ARBA00022679"/>
    </source>
</evidence>
<keyword evidence="5 8" id="KW-0663">Pyridoxal phosphate</keyword>
<dbReference type="EC" id="2.8.1.7" evidence="3 8"/>
<reference evidence="10" key="1">
    <citation type="journal article" date="2020" name="mSystems">
        <title>Genome- and Community-Level Interaction Insights into Carbon Utilization and Element Cycling Functions of Hydrothermarchaeota in Hydrothermal Sediment.</title>
        <authorList>
            <person name="Zhou Z."/>
            <person name="Liu Y."/>
            <person name="Xu W."/>
            <person name="Pan J."/>
            <person name="Luo Z.H."/>
            <person name="Li M."/>
        </authorList>
    </citation>
    <scope>NUCLEOTIDE SEQUENCE [LARGE SCALE GENOMIC DNA]</scope>
    <source>
        <strain evidence="10">SpSt-1219</strain>
    </source>
</reference>
<dbReference type="InterPro" id="IPR015422">
    <property type="entry name" value="PyrdxlP-dep_Trfase_small"/>
</dbReference>
<proteinExistence type="inferred from homology"/>
<feature type="domain" description="Aminotransferase class V" evidence="9">
    <location>
        <begin position="26"/>
        <end position="401"/>
    </location>
</feature>
<dbReference type="GO" id="GO:0030170">
    <property type="term" value="F:pyridoxal phosphate binding"/>
    <property type="evidence" value="ECO:0007669"/>
    <property type="project" value="UniProtKB-UniRule"/>
</dbReference>
<evidence type="ECO:0000313" key="10">
    <source>
        <dbReference type="EMBL" id="HDQ88829.1"/>
    </source>
</evidence>
<dbReference type="EMBL" id="DSDM01000096">
    <property type="protein sequence ID" value="HDQ88829.1"/>
    <property type="molecule type" value="Genomic_DNA"/>
</dbReference>
<comment type="catalytic activity">
    <reaction evidence="6 8">
        <text>(sulfur carrier)-H + L-cysteine = (sulfur carrier)-SH + L-alanine</text>
        <dbReference type="Rhea" id="RHEA:43892"/>
        <dbReference type="Rhea" id="RHEA-COMP:14737"/>
        <dbReference type="Rhea" id="RHEA-COMP:14739"/>
        <dbReference type="ChEBI" id="CHEBI:29917"/>
        <dbReference type="ChEBI" id="CHEBI:35235"/>
        <dbReference type="ChEBI" id="CHEBI:57972"/>
        <dbReference type="ChEBI" id="CHEBI:64428"/>
        <dbReference type="EC" id="2.8.1.7"/>
    </reaction>
</comment>
<dbReference type="PIRSF" id="PIRSF005572">
    <property type="entry name" value="NifS"/>
    <property type="match status" value="1"/>
</dbReference>
<dbReference type="NCBIfam" id="TIGR01979">
    <property type="entry name" value="sufS"/>
    <property type="match status" value="1"/>
</dbReference>
<dbReference type="GO" id="GO:0031071">
    <property type="term" value="F:cysteine desulfurase activity"/>
    <property type="evidence" value="ECO:0007669"/>
    <property type="project" value="UniProtKB-UniRule"/>
</dbReference>
<dbReference type="InterPro" id="IPR015421">
    <property type="entry name" value="PyrdxlP-dep_Trfase_major"/>
</dbReference>
<dbReference type="InterPro" id="IPR000192">
    <property type="entry name" value="Aminotrans_V_dom"/>
</dbReference>
<dbReference type="InterPro" id="IPR010970">
    <property type="entry name" value="Cys_dSase_SufS"/>
</dbReference>
<dbReference type="Gene3D" id="3.90.1150.10">
    <property type="entry name" value="Aspartate Aminotransferase, domain 1"/>
    <property type="match status" value="1"/>
</dbReference>
<dbReference type="Gene3D" id="3.40.640.10">
    <property type="entry name" value="Type I PLP-dependent aspartate aminotransferase-like (Major domain)"/>
    <property type="match status" value="1"/>
</dbReference>
<dbReference type="InterPro" id="IPR015424">
    <property type="entry name" value="PyrdxlP-dep_Trfase"/>
</dbReference>
<gene>
    <name evidence="10" type="ORF">ENN92_01635</name>
</gene>
<dbReference type="AlphaFoldDB" id="A0A7C1DIL3"/>
<evidence type="ECO:0000256" key="3">
    <source>
        <dbReference type="ARBA" id="ARBA00012239"/>
    </source>
</evidence>
<dbReference type="InterPro" id="IPR016454">
    <property type="entry name" value="Cysteine_dSase"/>
</dbReference>
<sequence length="413" mass="45210">MKTLNTKSIRKDFPILERKINGNPLVYFDNAATSQKPLRVIRAVSDYYLNSNANVHRGIHELSEEATKMYEEARKTVANFIGATSANELIFTKGTTDGINAVATGLTPQTSSGDGIIVTSAEHHSNFVPWQKLCELKGAELKVLATANSNTEFPLESLTSLLNEKTKIVSLSHASNVLGTIFPIMRIAQIVKEYNPEILIIVDAAQSVPHLPVNVQKLGCDFLAFSGHKMLGPMGIGALWMKKEHMEKLEPYEFGGGMISSVKAEKSTWAEGPEKFEAGTPNVAGAIGLAEAVKYLQKLGMENVQKHSQELAEITIKKLKEIPNIKLNILGSQKPEERTGLVSFTIEGAHPHDIAAVLNSKGIAVRAGQHCTMPLHDSLGISASTRVSFYIYNTEEEVDYFIESLKKGLKILV</sequence>
<dbReference type="Proteomes" id="UP000886066">
    <property type="component" value="Unassembled WGS sequence"/>
</dbReference>
<evidence type="ECO:0000256" key="6">
    <source>
        <dbReference type="ARBA" id="ARBA00050776"/>
    </source>
</evidence>
<evidence type="ECO:0000256" key="2">
    <source>
        <dbReference type="ARBA" id="ARBA00010447"/>
    </source>
</evidence>
<evidence type="ECO:0000256" key="7">
    <source>
        <dbReference type="RuleBase" id="RU004504"/>
    </source>
</evidence>
<comment type="similarity">
    <text evidence="2 8">Belongs to the class-V pyridoxal-phosphate-dependent aminotransferase family. Csd subfamily.</text>
</comment>
<dbReference type="Pfam" id="PF00266">
    <property type="entry name" value="Aminotran_5"/>
    <property type="match status" value="1"/>
</dbReference>
<comment type="caution">
    <text evidence="10">The sequence shown here is derived from an EMBL/GenBank/DDBJ whole genome shotgun (WGS) entry which is preliminary data.</text>
</comment>
<dbReference type="GO" id="GO:0006534">
    <property type="term" value="P:cysteine metabolic process"/>
    <property type="evidence" value="ECO:0007669"/>
    <property type="project" value="UniProtKB-UniRule"/>
</dbReference>
<keyword evidence="4 8" id="KW-0808">Transferase</keyword>
<dbReference type="PANTHER" id="PTHR43586:SF8">
    <property type="entry name" value="CYSTEINE DESULFURASE 1, CHLOROPLASTIC"/>
    <property type="match status" value="1"/>
</dbReference>
<organism evidence="10">
    <name type="scientific">candidate division WWE3 bacterium</name>
    <dbReference type="NCBI Taxonomy" id="2053526"/>
    <lineage>
        <taxon>Bacteria</taxon>
        <taxon>Katanobacteria</taxon>
    </lineage>
</organism>
<evidence type="ECO:0000256" key="5">
    <source>
        <dbReference type="ARBA" id="ARBA00022898"/>
    </source>
</evidence>
<dbReference type="PROSITE" id="PS00595">
    <property type="entry name" value="AA_TRANSFER_CLASS_5"/>
    <property type="match status" value="1"/>
</dbReference>
<dbReference type="InterPro" id="IPR020578">
    <property type="entry name" value="Aminotrans_V_PyrdxlP_BS"/>
</dbReference>
<protein>
    <recommendedName>
        <fullName evidence="3 8">Cysteine desulfurase</fullName>
        <ecNumber evidence="3 8">2.8.1.7</ecNumber>
    </recommendedName>
</protein>
<evidence type="ECO:0000256" key="1">
    <source>
        <dbReference type="ARBA" id="ARBA00001933"/>
    </source>
</evidence>
<name>A0A7C1DIL3_UNCKA</name>
<dbReference type="PANTHER" id="PTHR43586">
    <property type="entry name" value="CYSTEINE DESULFURASE"/>
    <property type="match status" value="1"/>
</dbReference>
<comment type="cofactor">
    <cofactor evidence="1 7">
        <name>pyridoxal 5'-phosphate</name>
        <dbReference type="ChEBI" id="CHEBI:597326"/>
    </cofactor>
</comment>
<evidence type="ECO:0000256" key="8">
    <source>
        <dbReference type="RuleBase" id="RU004506"/>
    </source>
</evidence>
<dbReference type="SUPFAM" id="SSF53383">
    <property type="entry name" value="PLP-dependent transferases"/>
    <property type="match status" value="1"/>
</dbReference>
<comment type="function">
    <text evidence="8">Catalyzes the removal of elemental sulfur and selenium atoms from L-cysteine, L-cystine, L-selenocysteine, and L-selenocystine to produce L-alanine.</text>
</comment>
<evidence type="ECO:0000259" key="9">
    <source>
        <dbReference type="Pfam" id="PF00266"/>
    </source>
</evidence>